<feature type="transmembrane region" description="Helical" evidence="1">
    <location>
        <begin position="172"/>
        <end position="193"/>
    </location>
</feature>
<evidence type="ECO:0000313" key="2">
    <source>
        <dbReference type="EMBL" id="MFC7617509.1"/>
    </source>
</evidence>
<name>A0ABW2TW00_9PSEU</name>
<dbReference type="Proteomes" id="UP001596512">
    <property type="component" value="Unassembled WGS sequence"/>
</dbReference>
<gene>
    <name evidence="2" type="ORF">ACFQV2_32890</name>
</gene>
<keyword evidence="1" id="KW-0472">Membrane</keyword>
<reference evidence="3" key="1">
    <citation type="journal article" date="2019" name="Int. J. Syst. Evol. Microbiol.">
        <title>The Global Catalogue of Microorganisms (GCM) 10K type strain sequencing project: providing services to taxonomists for standard genome sequencing and annotation.</title>
        <authorList>
            <consortium name="The Broad Institute Genomics Platform"/>
            <consortium name="The Broad Institute Genome Sequencing Center for Infectious Disease"/>
            <person name="Wu L."/>
            <person name="Ma J."/>
        </authorList>
    </citation>
    <scope>NUCLEOTIDE SEQUENCE [LARGE SCALE GENOMIC DNA]</scope>
    <source>
        <strain evidence="3">JCM 17695</strain>
    </source>
</reference>
<keyword evidence="1" id="KW-1133">Transmembrane helix</keyword>
<dbReference type="Pfam" id="PF14023">
    <property type="entry name" value="Bestrophin-like"/>
    <property type="match status" value="1"/>
</dbReference>
<evidence type="ECO:0008006" key="4">
    <source>
        <dbReference type="Google" id="ProtNLM"/>
    </source>
</evidence>
<accession>A0ABW2TW00</accession>
<evidence type="ECO:0000256" key="1">
    <source>
        <dbReference type="SAM" id="Phobius"/>
    </source>
</evidence>
<proteinExistence type="predicted"/>
<dbReference type="EMBL" id="JBHTEY010000004">
    <property type="protein sequence ID" value="MFC7617509.1"/>
    <property type="molecule type" value="Genomic_DNA"/>
</dbReference>
<comment type="caution">
    <text evidence="2">The sequence shown here is derived from an EMBL/GenBank/DDBJ whole genome shotgun (WGS) entry which is preliminary data.</text>
</comment>
<organism evidence="2 3">
    <name type="scientific">Actinokineospora soli</name>
    <dbReference type="NCBI Taxonomy" id="1048753"/>
    <lineage>
        <taxon>Bacteria</taxon>
        <taxon>Bacillati</taxon>
        <taxon>Actinomycetota</taxon>
        <taxon>Actinomycetes</taxon>
        <taxon>Pseudonocardiales</taxon>
        <taxon>Pseudonocardiaceae</taxon>
        <taxon>Actinokineospora</taxon>
    </lineage>
</organism>
<keyword evidence="3" id="KW-1185">Reference proteome</keyword>
<protein>
    <recommendedName>
        <fullName evidence="4">DUF4239 domain-containing protein</fullName>
    </recommendedName>
</protein>
<sequence>MLITIAVAVAALVLGLLANWLVKRRRQVESGEPIMVSDLVSPMETLAVLLLAFVLVVAAESYSTADEAVRSEANIVDNFFEISEFAPPAAAQKLQAATVCYSRAVLSREWPSMEDGDGMSSAPSAWSTEFRTVFRQLGPEHPLFEILVEADRERSNARSERVMQSVPAIPDVLYWFMLLALAVTVATFAFSLPARGKKLEVTTLVVLTALFTLSLLLIRDVDRPFGGAISVSADTMRDTEADITEDFTTLYGANTLPCDQNGDRASGA</sequence>
<dbReference type="InterPro" id="IPR025333">
    <property type="entry name" value="DUF4239"/>
</dbReference>
<feature type="transmembrane region" description="Helical" evidence="1">
    <location>
        <begin position="199"/>
        <end position="218"/>
    </location>
</feature>
<keyword evidence="1" id="KW-0812">Transmembrane</keyword>
<evidence type="ECO:0000313" key="3">
    <source>
        <dbReference type="Proteomes" id="UP001596512"/>
    </source>
</evidence>